<evidence type="ECO:0000256" key="1">
    <source>
        <dbReference type="ARBA" id="ARBA00004141"/>
    </source>
</evidence>
<proteinExistence type="predicted"/>
<feature type="transmembrane region" description="Helical" evidence="6">
    <location>
        <begin position="312"/>
        <end position="334"/>
    </location>
</feature>
<feature type="transmembrane region" description="Helical" evidence="6">
    <location>
        <begin position="499"/>
        <end position="521"/>
    </location>
</feature>
<evidence type="ECO:0000313" key="7">
    <source>
        <dbReference type="EMBL" id="GHF51122.1"/>
    </source>
</evidence>
<feature type="transmembrane region" description="Helical" evidence="6">
    <location>
        <begin position="417"/>
        <end position="439"/>
    </location>
</feature>
<keyword evidence="4 6" id="KW-1133">Transmembrane helix</keyword>
<keyword evidence="5 6" id="KW-0472">Membrane</keyword>
<feature type="transmembrane region" description="Helical" evidence="6">
    <location>
        <begin position="377"/>
        <end position="397"/>
    </location>
</feature>
<dbReference type="InterPro" id="IPR039309">
    <property type="entry name" value="BT1"/>
</dbReference>
<dbReference type="RefSeq" id="WP_189680403.1">
    <property type="nucleotide sequence ID" value="NZ_BNCJ01000005.1"/>
</dbReference>
<accession>A0A8J3GY29</accession>
<evidence type="ECO:0008006" key="9">
    <source>
        <dbReference type="Google" id="ProtNLM"/>
    </source>
</evidence>
<evidence type="ECO:0000256" key="5">
    <source>
        <dbReference type="ARBA" id="ARBA00023136"/>
    </source>
</evidence>
<feature type="transmembrane region" description="Helical" evidence="6">
    <location>
        <begin position="55"/>
        <end position="73"/>
    </location>
</feature>
<evidence type="ECO:0000256" key="6">
    <source>
        <dbReference type="SAM" id="Phobius"/>
    </source>
</evidence>
<feature type="transmembrane region" description="Helical" evidence="6">
    <location>
        <begin position="451"/>
        <end position="473"/>
    </location>
</feature>
<comment type="caution">
    <text evidence="7">The sequence shown here is derived from an EMBL/GenBank/DDBJ whole genome shotgun (WGS) entry which is preliminary data.</text>
</comment>
<evidence type="ECO:0000256" key="3">
    <source>
        <dbReference type="ARBA" id="ARBA00022692"/>
    </source>
</evidence>
<keyword evidence="2" id="KW-0813">Transport</keyword>
<protein>
    <recommendedName>
        <fullName evidence="9">Folate/biopterin family MFS transporter</fullName>
    </recommendedName>
</protein>
<evidence type="ECO:0000256" key="4">
    <source>
        <dbReference type="ARBA" id="ARBA00022989"/>
    </source>
</evidence>
<dbReference type="Proteomes" id="UP000626220">
    <property type="component" value="Unassembled WGS sequence"/>
</dbReference>
<feature type="transmembrane region" description="Helical" evidence="6">
    <location>
        <begin position="284"/>
        <end position="300"/>
    </location>
</feature>
<keyword evidence="8" id="KW-1185">Reference proteome</keyword>
<dbReference type="EMBL" id="BNCJ01000005">
    <property type="protein sequence ID" value="GHF51122.1"/>
    <property type="molecule type" value="Genomic_DNA"/>
</dbReference>
<dbReference type="PANTHER" id="PTHR31585:SF0">
    <property type="entry name" value="FOLATE-BIOPTERIN TRANSPORTER 1, CHLOROPLASTIC"/>
    <property type="match status" value="1"/>
</dbReference>
<feature type="transmembrane region" description="Helical" evidence="6">
    <location>
        <begin position="346"/>
        <end position="365"/>
    </location>
</feature>
<feature type="transmembrane region" description="Helical" evidence="6">
    <location>
        <begin position="180"/>
        <end position="199"/>
    </location>
</feature>
<sequence>MSEAVQRSWFQRVFVDLALQMRWSFLPPLMVYFSAGVSGLTAIVGAFFVKDHLGLSAAFLAGLAFWAGLPWALKMPLGHLVDLMWRWKAALVFVGAGLIAASLTIMYYLIAEREMMAAIMPVGSWYVISVLLSPAGYVIQDAVADAMSVEAVPVTDEAGQPLAEAQSKALHTTMQTLGRFALIGGTVGVALLNIVMFSGTEALSVAEKAPIYARIYLMALAIPVLSVSGVVLAAVQKRLSGGDPRFDRPEEAPEVNWWYFIGGGAFVALSLAVGLTGLPFGQELVFVGSMAVVVFLMVQLSRALEPKQARMLFGTAVIIFVFRATPLAGPGYTWFAIDELGFDEQFLSVLSLITSVLTLAGIIVLRPLMASSSITRIVVLLSLAGAVLSLPNIGLYYRVQDWTAPLTGGIVDARFIAIMDTAVESPLGQVAMIPMLAWIARNAPAQLKATFFAVMASFTNLALSASSLLTRWLNEVFLVTREVRDASGQVTVPADYGELGVLLITVALVGVLAPLLAILVVQASPLRTTD</sequence>
<reference evidence="7" key="2">
    <citation type="submission" date="2020-09" db="EMBL/GenBank/DDBJ databases">
        <authorList>
            <person name="Sun Q."/>
            <person name="Kim S."/>
        </authorList>
    </citation>
    <scope>NUCLEOTIDE SEQUENCE</scope>
    <source>
        <strain evidence="7">KCTC 42650</strain>
    </source>
</reference>
<keyword evidence="3 6" id="KW-0812">Transmembrane</keyword>
<feature type="transmembrane region" description="Helical" evidence="6">
    <location>
        <begin position="29"/>
        <end position="49"/>
    </location>
</feature>
<evidence type="ECO:0000256" key="2">
    <source>
        <dbReference type="ARBA" id="ARBA00022448"/>
    </source>
</evidence>
<name>A0A8J3GY29_9RHOB</name>
<evidence type="ECO:0000313" key="8">
    <source>
        <dbReference type="Proteomes" id="UP000626220"/>
    </source>
</evidence>
<dbReference type="AlphaFoldDB" id="A0A8J3GY29"/>
<dbReference type="Pfam" id="PF03092">
    <property type="entry name" value="BT1"/>
    <property type="match status" value="1"/>
</dbReference>
<dbReference type="GO" id="GO:0016020">
    <property type="term" value="C:membrane"/>
    <property type="evidence" value="ECO:0007669"/>
    <property type="project" value="UniProtKB-SubCell"/>
</dbReference>
<reference evidence="7" key="1">
    <citation type="journal article" date="2014" name="Int. J. Syst. Evol. Microbiol.">
        <title>Complete genome sequence of Corynebacterium casei LMG S-19264T (=DSM 44701T), isolated from a smear-ripened cheese.</title>
        <authorList>
            <consortium name="US DOE Joint Genome Institute (JGI-PGF)"/>
            <person name="Walter F."/>
            <person name="Albersmeier A."/>
            <person name="Kalinowski J."/>
            <person name="Ruckert C."/>
        </authorList>
    </citation>
    <scope>NUCLEOTIDE SEQUENCE</scope>
    <source>
        <strain evidence="7">KCTC 42650</strain>
    </source>
</reference>
<feature type="transmembrane region" description="Helical" evidence="6">
    <location>
        <begin position="211"/>
        <end position="235"/>
    </location>
</feature>
<dbReference type="PANTHER" id="PTHR31585">
    <property type="entry name" value="FOLATE-BIOPTERIN TRANSPORTER 1, CHLOROPLASTIC"/>
    <property type="match status" value="1"/>
</dbReference>
<feature type="transmembrane region" description="Helical" evidence="6">
    <location>
        <begin position="256"/>
        <end position="278"/>
    </location>
</feature>
<comment type="subcellular location">
    <subcellularLocation>
        <location evidence="1">Membrane</location>
        <topology evidence="1">Multi-pass membrane protein</topology>
    </subcellularLocation>
</comment>
<gene>
    <name evidence="7" type="ORF">GCM10017056_23530</name>
</gene>
<feature type="transmembrane region" description="Helical" evidence="6">
    <location>
        <begin position="85"/>
        <end position="110"/>
    </location>
</feature>
<organism evidence="7 8">
    <name type="scientific">Seohaeicola zhoushanensis</name>
    <dbReference type="NCBI Taxonomy" id="1569283"/>
    <lineage>
        <taxon>Bacteria</taxon>
        <taxon>Pseudomonadati</taxon>
        <taxon>Pseudomonadota</taxon>
        <taxon>Alphaproteobacteria</taxon>
        <taxon>Rhodobacterales</taxon>
        <taxon>Roseobacteraceae</taxon>
        <taxon>Seohaeicola</taxon>
    </lineage>
</organism>